<keyword evidence="5" id="KW-0052">Apoplast</keyword>
<comment type="caution">
    <text evidence="17">The sequence shown here is derived from an EMBL/GenBank/DDBJ whole genome shotgun (WGS) entry which is preliminary data.</text>
</comment>
<proteinExistence type="inferred from homology"/>
<dbReference type="InterPro" id="IPR019801">
    <property type="entry name" value="Glyco_hydro_35_CS"/>
</dbReference>
<dbReference type="InterPro" id="IPR041392">
    <property type="entry name" value="GHD"/>
</dbReference>
<dbReference type="InterPro" id="IPR008979">
    <property type="entry name" value="Galactose-bd-like_sf"/>
</dbReference>
<dbReference type="GO" id="GO:0005975">
    <property type="term" value="P:carbohydrate metabolic process"/>
    <property type="evidence" value="ECO:0007669"/>
    <property type="project" value="InterPro"/>
</dbReference>
<evidence type="ECO:0000259" key="16">
    <source>
        <dbReference type="Pfam" id="PF21467"/>
    </source>
</evidence>
<organism evidence="17 18">
    <name type="scientific">Vanilla planifolia</name>
    <name type="common">Vanilla</name>
    <dbReference type="NCBI Taxonomy" id="51239"/>
    <lineage>
        <taxon>Eukaryota</taxon>
        <taxon>Viridiplantae</taxon>
        <taxon>Streptophyta</taxon>
        <taxon>Embryophyta</taxon>
        <taxon>Tracheophyta</taxon>
        <taxon>Spermatophyta</taxon>
        <taxon>Magnoliopsida</taxon>
        <taxon>Liliopsida</taxon>
        <taxon>Asparagales</taxon>
        <taxon>Orchidaceae</taxon>
        <taxon>Vanilloideae</taxon>
        <taxon>Vanilleae</taxon>
        <taxon>Vanilla</taxon>
    </lineage>
</organism>
<dbReference type="PRINTS" id="PR00742">
    <property type="entry name" value="GLHYDRLASE35"/>
</dbReference>
<evidence type="ECO:0000256" key="5">
    <source>
        <dbReference type="ARBA" id="ARBA00022523"/>
    </source>
</evidence>
<evidence type="ECO:0000256" key="2">
    <source>
        <dbReference type="ARBA" id="ARBA00004271"/>
    </source>
</evidence>
<evidence type="ECO:0000256" key="6">
    <source>
        <dbReference type="ARBA" id="ARBA00022525"/>
    </source>
</evidence>
<feature type="domain" description="Beta-galactosidase galactose-binding" evidence="16">
    <location>
        <begin position="625"/>
        <end position="713"/>
    </location>
</feature>
<gene>
    <name evidence="17" type="ORF">HPP92_000095</name>
</gene>
<dbReference type="Pfam" id="PF01301">
    <property type="entry name" value="Glyco_hydro_35"/>
    <property type="match status" value="1"/>
</dbReference>
<keyword evidence="6" id="KW-0964">Secreted</keyword>
<dbReference type="InterPro" id="IPR001944">
    <property type="entry name" value="Glycoside_Hdrlase_35"/>
</dbReference>
<evidence type="ECO:0000256" key="11">
    <source>
        <dbReference type="RuleBase" id="RU000675"/>
    </source>
</evidence>
<evidence type="ECO:0000313" key="17">
    <source>
        <dbReference type="EMBL" id="KAG0500023.1"/>
    </source>
</evidence>
<protein>
    <recommendedName>
        <fullName evidence="4 11">Beta-galactosidase</fullName>
        <ecNumber evidence="4 11">3.2.1.23</ecNumber>
    </recommendedName>
</protein>
<dbReference type="EMBL" id="JADCNM010000001">
    <property type="protein sequence ID" value="KAG0500023.1"/>
    <property type="molecule type" value="Genomic_DNA"/>
</dbReference>
<dbReference type="PROSITE" id="PS01182">
    <property type="entry name" value="GLYCOSYL_HYDROL_F35"/>
    <property type="match status" value="1"/>
</dbReference>
<comment type="similarity">
    <text evidence="3 12">Belongs to the glycosyl hydrolase 35 family.</text>
</comment>
<keyword evidence="7 13" id="KW-0732">Signal</keyword>
<evidence type="ECO:0000256" key="13">
    <source>
        <dbReference type="SAM" id="SignalP"/>
    </source>
</evidence>
<evidence type="ECO:0000256" key="12">
    <source>
        <dbReference type="RuleBase" id="RU003679"/>
    </source>
</evidence>
<comment type="subcellular location">
    <subcellularLocation>
        <location evidence="2">Secreted</location>
        <location evidence="2">Extracellular space</location>
        <location evidence="2">Apoplast</location>
    </subcellularLocation>
</comment>
<reference evidence="17 18" key="1">
    <citation type="journal article" date="2020" name="Nat. Food">
        <title>A phased Vanilla planifolia genome enables genetic improvement of flavour and production.</title>
        <authorList>
            <person name="Hasing T."/>
            <person name="Tang H."/>
            <person name="Brym M."/>
            <person name="Khazi F."/>
            <person name="Huang T."/>
            <person name="Chambers A.H."/>
        </authorList>
    </citation>
    <scope>NUCLEOTIDE SEQUENCE [LARGE SCALE GENOMIC DNA]</scope>
    <source>
        <tissue evidence="17">Leaf</tissue>
    </source>
</reference>
<dbReference type="Gene3D" id="2.60.120.260">
    <property type="entry name" value="Galactose-binding domain-like"/>
    <property type="match status" value="1"/>
</dbReference>
<dbReference type="FunFam" id="2.60.120.260:FF:000097">
    <property type="entry name" value="Beta-galactosidase"/>
    <property type="match status" value="1"/>
</dbReference>
<feature type="signal peptide" evidence="13">
    <location>
        <begin position="1"/>
        <end position="21"/>
    </location>
</feature>
<dbReference type="Pfam" id="PF21467">
    <property type="entry name" value="BetaGal_gal-bd"/>
    <property type="match status" value="1"/>
</dbReference>
<evidence type="ECO:0000256" key="4">
    <source>
        <dbReference type="ARBA" id="ARBA00012756"/>
    </source>
</evidence>
<keyword evidence="8 11" id="KW-0378">Hydrolase</keyword>
<dbReference type="OrthoDB" id="1657402at2759"/>
<keyword evidence="10 11" id="KW-0326">Glycosidase</keyword>
<evidence type="ECO:0000256" key="3">
    <source>
        <dbReference type="ARBA" id="ARBA00009809"/>
    </source>
</evidence>
<evidence type="ECO:0000313" key="18">
    <source>
        <dbReference type="Proteomes" id="UP000639772"/>
    </source>
</evidence>
<dbReference type="PANTHER" id="PTHR23421">
    <property type="entry name" value="BETA-GALACTOSIDASE RELATED"/>
    <property type="match status" value="1"/>
</dbReference>
<feature type="chain" id="PRO_5032276932" description="Beta-galactosidase" evidence="13">
    <location>
        <begin position="22"/>
        <end position="793"/>
    </location>
</feature>
<dbReference type="Pfam" id="PF17834">
    <property type="entry name" value="GHD"/>
    <property type="match status" value="1"/>
</dbReference>
<sequence>MGFDMIGLVFSLLISISWASASNVTYDHRSLIIDGRRRLIISASIHYPRSVPAMWPGLVAAAKEGGADAIETYVFWNGHELSPGNYSFEDRFDLVRFVNVVKDAGLYLILRIGPFVAAEWNFGGVPVWLHYIPGTVFRTNSEQFKIHMQSFMTYIVNLMKREKLFAPQGGPIILSQVENEYGDIERVYGDGGKLYAMWAANMALSQAIGVPWMMCQESDAPELVINTCNSFYCDQFTPNSPNKPKMWTENWPGWFQTFGASNPHRPPEDIAFSVARFFQNGGCLQNYYMYHGGTNFDRTSGGPFITTSYDYDAPIDEYGLLRLPKWAHLKDLHKSIKLCEHALLYFEPKHLVLGPLQEATVYADSLGSCAAFLANLDEQDDKWLVFQNRSYHLPAWSVSILPDCKNVAFNTAKVHSQTSVVEMVHENIVPSKLFPEKDSNGPQWQIFREKIGAAVKADFVRHEFVDHLNTTKDTTDYLWYSTRYHVDVSEKFLSNGSNPVLMVESKGHGVHIFVNEELIASAFGNGTDITYKLETHIPLKAGKNVIALLSMTVGLQNAGPFYEWVGAGLTNVKISGLNNGTIDLSSYAWKYKIGLEGEHLRVFSVDGNNNVKWTYPSEPPKNQALTWYKVVVDAPNGTAPVGLDMQHMGKGLAWLNGKAIGRYWPRTSSINDKCSESCNYRGKFFPDKCRTGCGSPTQRWYHVPLSWFRPSGNVLVIFEEKGGDPTKSLFSRRRITQICSFVSEDYPSIDLDDWDNAIRSSGENSGALHLACPDNTSISSISFASFWKSKRNL</sequence>
<feature type="domain" description="Beta-galactosidase beta-sandwich" evidence="15">
    <location>
        <begin position="358"/>
        <end position="414"/>
    </location>
</feature>
<dbReference type="GO" id="GO:0048046">
    <property type="term" value="C:apoplast"/>
    <property type="evidence" value="ECO:0007669"/>
    <property type="project" value="UniProtKB-SubCell"/>
</dbReference>
<dbReference type="SUPFAM" id="SSF49785">
    <property type="entry name" value="Galactose-binding domain-like"/>
    <property type="match status" value="2"/>
</dbReference>
<dbReference type="EC" id="3.2.1.23" evidence="4 11"/>
<dbReference type="InterPro" id="IPR048913">
    <property type="entry name" value="BetaGal_gal-bd"/>
</dbReference>
<dbReference type="FunFam" id="3.20.20.80:FF:000006">
    <property type="entry name" value="Beta-galactosidase"/>
    <property type="match status" value="1"/>
</dbReference>
<evidence type="ECO:0000256" key="8">
    <source>
        <dbReference type="ARBA" id="ARBA00022801"/>
    </source>
</evidence>
<evidence type="ECO:0000256" key="9">
    <source>
        <dbReference type="ARBA" id="ARBA00023180"/>
    </source>
</evidence>
<dbReference type="Proteomes" id="UP000639772">
    <property type="component" value="Chromosome 1"/>
</dbReference>
<evidence type="ECO:0000256" key="1">
    <source>
        <dbReference type="ARBA" id="ARBA00001412"/>
    </source>
</evidence>
<evidence type="ECO:0000259" key="15">
    <source>
        <dbReference type="Pfam" id="PF17834"/>
    </source>
</evidence>
<dbReference type="FunFam" id="2.60.120.260:FF:000142">
    <property type="entry name" value="Beta-galactosidase"/>
    <property type="match status" value="1"/>
</dbReference>
<accession>A0A835RZY6</accession>
<dbReference type="InterPro" id="IPR031330">
    <property type="entry name" value="Gly_Hdrlase_35_cat"/>
</dbReference>
<dbReference type="GO" id="GO:0004565">
    <property type="term" value="F:beta-galactosidase activity"/>
    <property type="evidence" value="ECO:0007669"/>
    <property type="project" value="UniProtKB-EC"/>
</dbReference>
<dbReference type="AlphaFoldDB" id="A0A835RZY6"/>
<feature type="domain" description="Glycoside hydrolase 35 catalytic" evidence="14">
    <location>
        <begin position="30"/>
        <end position="335"/>
    </location>
</feature>
<evidence type="ECO:0000256" key="7">
    <source>
        <dbReference type="ARBA" id="ARBA00022729"/>
    </source>
</evidence>
<dbReference type="SUPFAM" id="SSF51445">
    <property type="entry name" value="(Trans)glycosidases"/>
    <property type="match status" value="1"/>
</dbReference>
<evidence type="ECO:0000259" key="14">
    <source>
        <dbReference type="Pfam" id="PF01301"/>
    </source>
</evidence>
<keyword evidence="9" id="KW-0325">Glycoprotein</keyword>
<comment type="catalytic activity">
    <reaction evidence="1 11">
        <text>Hydrolysis of terminal non-reducing beta-D-galactose residues in beta-D-galactosides.</text>
        <dbReference type="EC" id="3.2.1.23"/>
    </reaction>
</comment>
<dbReference type="Gene3D" id="3.20.20.80">
    <property type="entry name" value="Glycosidases"/>
    <property type="match status" value="1"/>
</dbReference>
<dbReference type="InterPro" id="IPR017853">
    <property type="entry name" value="GH"/>
</dbReference>
<evidence type="ECO:0000256" key="10">
    <source>
        <dbReference type="ARBA" id="ARBA00023295"/>
    </source>
</evidence>
<name>A0A835RZY6_VANPL</name>